<dbReference type="SFLD" id="SFLDS00003">
    <property type="entry name" value="Haloacid_Dehalogenase"/>
    <property type="match status" value="1"/>
</dbReference>
<dbReference type="Gene3D" id="1.10.150.240">
    <property type="entry name" value="Putative phosphatase, domain 2"/>
    <property type="match status" value="1"/>
</dbReference>
<dbReference type="InterPro" id="IPR023214">
    <property type="entry name" value="HAD_sf"/>
</dbReference>
<dbReference type="NCBIfam" id="TIGR01509">
    <property type="entry name" value="HAD-SF-IA-v3"/>
    <property type="match status" value="1"/>
</dbReference>
<dbReference type="NCBIfam" id="TIGR01484">
    <property type="entry name" value="HAD-SF-IIB"/>
    <property type="match status" value="1"/>
</dbReference>
<dbReference type="PANTHER" id="PTHR43768">
    <property type="entry name" value="TREHALOSE 6-PHOSPHATE PHOSPHATASE"/>
    <property type="match status" value="1"/>
</dbReference>
<comment type="similarity">
    <text evidence="3 5">Belongs to the trehalose phosphatase family.</text>
</comment>
<dbReference type="InterPro" id="IPR003337">
    <property type="entry name" value="Trehalose_PPase"/>
</dbReference>
<dbReference type="SUPFAM" id="SSF56784">
    <property type="entry name" value="HAD-like"/>
    <property type="match status" value="2"/>
</dbReference>
<evidence type="ECO:0000313" key="7">
    <source>
        <dbReference type="Proteomes" id="UP000005868"/>
    </source>
</evidence>
<dbReference type="AlphaFoldDB" id="G7V7Z2"/>
<dbReference type="InterPro" id="IPR044651">
    <property type="entry name" value="OTSB-like"/>
</dbReference>
<dbReference type="NCBIfam" id="TIGR02009">
    <property type="entry name" value="PGMB-YQAB-SF"/>
    <property type="match status" value="1"/>
</dbReference>
<comment type="cofactor">
    <cofactor evidence="5">
        <name>Mg(2+)</name>
        <dbReference type="ChEBI" id="CHEBI:18420"/>
    </cofactor>
</comment>
<keyword evidence="5" id="KW-0479">Metal-binding</keyword>
<dbReference type="Pfam" id="PF00702">
    <property type="entry name" value="Hydrolase"/>
    <property type="match status" value="1"/>
</dbReference>
<dbReference type="PANTHER" id="PTHR43768:SF3">
    <property type="entry name" value="TREHALOSE 6-PHOSPHATE PHOSPHATASE"/>
    <property type="match status" value="1"/>
</dbReference>
<dbReference type="GO" id="GO:0005992">
    <property type="term" value="P:trehalose biosynthetic process"/>
    <property type="evidence" value="ECO:0007669"/>
    <property type="project" value="UniProtKB-UniPathway"/>
</dbReference>
<evidence type="ECO:0000256" key="4">
    <source>
        <dbReference type="ARBA" id="ARBA00022801"/>
    </source>
</evidence>
<dbReference type="KEGG" id="tli:Tlie_0493"/>
<dbReference type="OrthoDB" id="9797743at2"/>
<keyword evidence="7" id="KW-1185">Reference proteome</keyword>
<accession>G7V7Z2</accession>
<reference evidence="6 7" key="2">
    <citation type="journal article" date="2012" name="Stand. Genomic Sci.">
        <title>Genome sequence of the moderately thermophilic, amino-acid-degrading and sulfur-reducing bacterium Thermovirga lienii type strain (Cas60314(T)).</title>
        <authorList>
            <person name="Goker M."/>
            <person name="Saunders E."/>
            <person name="Lapidus A."/>
            <person name="Nolan M."/>
            <person name="Lucas S."/>
            <person name="Hammon N."/>
            <person name="Deshpande S."/>
            <person name="Cheng J.F."/>
            <person name="Han C."/>
            <person name="Tapia R."/>
            <person name="Goodwin L.A."/>
            <person name="Pitluck S."/>
            <person name="Liolios K."/>
            <person name="Mavromatis K."/>
            <person name="Pagani I."/>
            <person name="Ivanova N."/>
            <person name="Mikhailova N."/>
            <person name="Pati A."/>
            <person name="Chen A."/>
            <person name="Palaniappan K."/>
            <person name="Land M."/>
            <person name="Chang Y.J."/>
            <person name="Jeffries C.D."/>
            <person name="Brambilla E.M."/>
            <person name="Rohde M."/>
            <person name="Spring S."/>
            <person name="Detter J.C."/>
            <person name="Woyke T."/>
            <person name="Bristow J."/>
            <person name="Eisen J.A."/>
            <person name="Markowitz V."/>
            <person name="Hugenholtz P."/>
            <person name="Kyrpides N.C."/>
            <person name="Klenk H.P."/>
        </authorList>
    </citation>
    <scope>NUCLEOTIDE SEQUENCE [LARGE SCALE GENOMIC DNA]</scope>
    <source>
        <strain evidence="7">ATCC BAA-1197 / DSM 17291 / Cas60314</strain>
    </source>
</reference>
<dbReference type="SFLD" id="SFLDG01129">
    <property type="entry name" value="C1.5:_HAD__Beta-PGM__Phosphata"/>
    <property type="match status" value="1"/>
</dbReference>
<keyword evidence="5" id="KW-0460">Magnesium</keyword>
<comment type="catalytic activity">
    <reaction evidence="5">
        <text>alpha,alpha-trehalose 6-phosphate + H2O = alpha,alpha-trehalose + phosphate</text>
        <dbReference type="Rhea" id="RHEA:23420"/>
        <dbReference type="ChEBI" id="CHEBI:15377"/>
        <dbReference type="ChEBI" id="CHEBI:16551"/>
        <dbReference type="ChEBI" id="CHEBI:43474"/>
        <dbReference type="ChEBI" id="CHEBI:58429"/>
        <dbReference type="EC" id="3.1.3.12"/>
    </reaction>
</comment>
<dbReference type="GO" id="GO:0004805">
    <property type="term" value="F:trehalose-phosphatase activity"/>
    <property type="evidence" value="ECO:0007669"/>
    <property type="project" value="UniProtKB-EC"/>
</dbReference>
<comment type="pathway">
    <text evidence="1 5">Glycan biosynthesis; trehalose biosynthesis.</text>
</comment>
<dbReference type="EMBL" id="CP003096">
    <property type="protein sequence ID" value="AER66228.1"/>
    <property type="molecule type" value="Genomic_DNA"/>
</dbReference>
<dbReference type="InterPro" id="IPR010976">
    <property type="entry name" value="B-phosphoglucomutase_hydrolase"/>
</dbReference>
<keyword evidence="4 5" id="KW-0378">Hydrolase</keyword>
<dbReference type="eggNOG" id="COG1877">
    <property type="taxonomic scope" value="Bacteria"/>
</dbReference>
<dbReference type="EC" id="3.1.3.12" evidence="5"/>
<gene>
    <name evidence="6" type="ordered locus">Tlie_0493</name>
</gene>
<dbReference type="InterPro" id="IPR036412">
    <property type="entry name" value="HAD-like_sf"/>
</dbReference>
<organism evidence="6 7">
    <name type="scientific">Thermovirga lienii (strain ATCC BAA-1197 / DSM 17291 / Cas60314)</name>
    <dbReference type="NCBI Taxonomy" id="580340"/>
    <lineage>
        <taxon>Bacteria</taxon>
        <taxon>Thermotogati</taxon>
        <taxon>Synergistota</taxon>
        <taxon>Synergistia</taxon>
        <taxon>Synergistales</taxon>
        <taxon>Thermovirgaceae</taxon>
        <taxon>Thermovirga</taxon>
    </lineage>
</organism>
<proteinExistence type="inferred from homology"/>
<dbReference type="NCBIfam" id="TIGR00685">
    <property type="entry name" value="T6PP"/>
    <property type="match status" value="1"/>
</dbReference>
<sequence>MNLNEEEIYSPIDIESRYFDAVLFDLDGVVTQTAMVHALSWKKLFDQYLEKLDKDNAPFDISRDYRLYVDGKPRYEGVRSFLESRDINLPYGTPSDPPGKETICGLGNLKNLIFQEVLEQEGVPIYRGAVALIGLMKRRNLKIGLVTSSKNARLVVKKAKLESLFDYIADGVELERLGLKGKPHPDLFLHAAQKLKAPPSRSIIFEDAESGVEAGRRGNFGMVVGVDRTGHGTALLEKGAHVVAFDLSRITVDGKKPDATVPIKDLPDARKAIGHIKLELLFGKEPFVALDYDGTLTPIVERPELAILSEKTRKTLKKLKDTTQLAIISGRDLKDVKRLVKVDGIIYAGSHGFDIESPTKLQKTFKEGEAFIAELNEAEKALRERTKGIDGLILERKKYSIAVHFRLVKSEMIEKIEKHVDQVVKDLPSLKKTIGKKVFEVRPNMDWDKGKAIEWLVEALGFSRHNVLPIYVGDDVTDEDGFKALIDWGIGIVVAKGKDQEKSAASYKLPDTESVEEYLKGLAELFERRG</sequence>
<evidence type="ECO:0000256" key="2">
    <source>
        <dbReference type="ARBA" id="ARBA00006171"/>
    </source>
</evidence>
<dbReference type="Gene3D" id="3.40.50.1000">
    <property type="entry name" value="HAD superfamily/HAD-like"/>
    <property type="match status" value="2"/>
</dbReference>
<comment type="similarity">
    <text evidence="2">Belongs to the HAD-like hydrolase superfamily. CbbY/CbbZ/Gph/YieH family.</text>
</comment>
<dbReference type="HOGENOM" id="CLU_037265_4_1_0"/>
<dbReference type="STRING" id="580340.Tlie_0493"/>
<evidence type="ECO:0000313" key="6">
    <source>
        <dbReference type="EMBL" id="AER66228.1"/>
    </source>
</evidence>
<dbReference type="InterPro" id="IPR006439">
    <property type="entry name" value="HAD-SF_hydro_IA"/>
</dbReference>
<dbReference type="InterPro" id="IPR023198">
    <property type="entry name" value="PGP-like_dom2"/>
</dbReference>
<name>G7V7Z2_THELD</name>
<protein>
    <recommendedName>
        <fullName evidence="5">Trehalose 6-phosphate phosphatase</fullName>
        <ecNumber evidence="5">3.1.3.12</ecNumber>
    </recommendedName>
</protein>
<dbReference type="Proteomes" id="UP000005868">
    <property type="component" value="Chromosome"/>
</dbReference>
<evidence type="ECO:0000256" key="1">
    <source>
        <dbReference type="ARBA" id="ARBA00005199"/>
    </source>
</evidence>
<dbReference type="GO" id="GO:0046872">
    <property type="term" value="F:metal ion binding"/>
    <property type="evidence" value="ECO:0007669"/>
    <property type="project" value="UniProtKB-KW"/>
</dbReference>
<dbReference type="Gene3D" id="3.30.70.1020">
    <property type="entry name" value="Trehalose-6-phosphate phosphatase related protein, domain 2"/>
    <property type="match status" value="1"/>
</dbReference>
<comment type="function">
    <text evidence="5">Removes the phosphate from trehalose 6-phosphate to produce free trehalose.</text>
</comment>
<dbReference type="InterPro" id="IPR006379">
    <property type="entry name" value="HAD-SF_hydro_IIB"/>
</dbReference>
<evidence type="ECO:0000256" key="5">
    <source>
        <dbReference type="RuleBase" id="RU361117"/>
    </source>
</evidence>
<reference evidence="7" key="1">
    <citation type="submission" date="2011-10" db="EMBL/GenBank/DDBJ databases">
        <title>The complete genome of chromosome of Thermovirga lienii DSM 17291.</title>
        <authorList>
            <consortium name="US DOE Joint Genome Institute (JGI-PGF)"/>
            <person name="Lucas S."/>
            <person name="Copeland A."/>
            <person name="Lapidus A."/>
            <person name="Glavina del Rio T."/>
            <person name="Dalin E."/>
            <person name="Tice H."/>
            <person name="Bruce D."/>
            <person name="Goodwin L."/>
            <person name="Pitluck S."/>
            <person name="Peters L."/>
            <person name="Mikhailova N."/>
            <person name="Saunders E."/>
            <person name="Kyrpides N."/>
            <person name="Mavromatis K."/>
            <person name="Ivanova N."/>
            <person name="Last F.I."/>
            <person name="Brettin T."/>
            <person name="Detter J.C."/>
            <person name="Han C."/>
            <person name="Larimer F."/>
            <person name="Land M."/>
            <person name="Hauser L."/>
            <person name="Markowitz V."/>
            <person name="Cheng J.-F."/>
            <person name="Hugenholtz P."/>
            <person name="Woyke T."/>
            <person name="Wu D."/>
            <person name="Spring S."/>
            <person name="Schroeder M."/>
            <person name="Brambilla E.-M."/>
            <person name="Klenk H.-P."/>
            <person name="Eisen J.A."/>
        </authorList>
    </citation>
    <scope>NUCLEOTIDE SEQUENCE [LARGE SCALE GENOMIC DNA]</scope>
    <source>
        <strain evidence="7">ATCC BAA-1197 / DSM 17291 / Cas60314</strain>
    </source>
</reference>
<dbReference type="UniPathway" id="UPA00299"/>
<dbReference type="Pfam" id="PF02358">
    <property type="entry name" value="Trehalose_PPase"/>
    <property type="match status" value="1"/>
</dbReference>
<dbReference type="eggNOG" id="COG0637">
    <property type="taxonomic scope" value="Bacteria"/>
</dbReference>
<evidence type="ECO:0000256" key="3">
    <source>
        <dbReference type="ARBA" id="ARBA00008770"/>
    </source>
</evidence>